<dbReference type="InterPro" id="IPR037401">
    <property type="entry name" value="SnoaL-like"/>
</dbReference>
<feature type="domain" description="SnoaL-like" evidence="1">
    <location>
        <begin position="21"/>
        <end position="127"/>
    </location>
</feature>
<accession>A0ABT9MS23</accession>
<organism evidence="2 3">
    <name type="scientific">Catenuloplanes nepalensis</name>
    <dbReference type="NCBI Taxonomy" id="587533"/>
    <lineage>
        <taxon>Bacteria</taxon>
        <taxon>Bacillati</taxon>
        <taxon>Actinomycetota</taxon>
        <taxon>Actinomycetes</taxon>
        <taxon>Micromonosporales</taxon>
        <taxon>Micromonosporaceae</taxon>
        <taxon>Catenuloplanes</taxon>
    </lineage>
</organism>
<gene>
    <name evidence="2" type="ORF">J2S43_002598</name>
</gene>
<comment type="caution">
    <text evidence="2">The sequence shown here is derived from an EMBL/GenBank/DDBJ whole genome shotgun (WGS) entry which is preliminary data.</text>
</comment>
<protein>
    <submittedName>
        <fullName evidence="2">Ketosteroid isomerase-like protein</fullName>
    </submittedName>
</protein>
<dbReference type="SUPFAM" id="SSF54427">
    <property type="entry name" value="NTF2-like"/>
    <property type="match status" value="1"/>
</dbReference>
<name>A0ABT9MS23_9ACTN</name>
<dbReference type="EMBL" id="JAUSRA010000001">
    <property type="protein sequence ID" value="MDP9794086.1"/>
    <property type="molecule type" value="Genomic_DNA"/>
</dbReference>
<dbReference type="InterPro" id="IPR032710">
    <property type="entry name" value="NTF2-like_dom_sf"/>
</dbReference>
<dbReference type="RefSeq" id="WP_306829206.1">
    <property type="nucleotide sequence ID" value="NZ_JAUSRA010000001.1"/>
</dbReference>
<dbReference type="Pfam" id="PF12680">
    <property type="entry name" value="SnoaL_2"/>
    <property type="match status" value="1"/>
</dbReference>
<evidence type="ECO:0000313" key="3">
    <source>
        <dbReference type="Proteomes" id="UP001240984"/>
    </source>
</evidence>
<proteinExistence type="predicted"/>
<reference evidence="2 3" key="1">
    <citation type="submission" date="2023-07" db="EMBL/GenBank/DDBJ databases">
        <title>Sequencing the genomes of 1000 actinobacteria strains.</title>
        <authorList>
            <person name="Klenk H.-P."/>
        </authorList>
    </citation>
    <scope>NUCLEOTIDE SEQUENCE [LARGE SCALE GENOMIC DNA]</scope>
    <source>
        <strain evidence="2 3">DSM 44710</strain>
    </source>
</reference>
<evidence type="ECO:0000259" key="1">
    <source>
        <dbReference type="Pfam" id="PF12680"/>
    </source>
</evidence>
<keyword evidence="3" id="KW-1185">Reference proteome</keyword>
<dbReference type="Gene3D" id="3.10.450.50">
    <property type="match status" value="1"/>
</dbReference>
<dbReference type="Proteomes" id="UP001240984">
    <property type="component" value="Unassembled WGS sequence"/>
</dbReference>
<evidence type="ECO:0000313" key="2">
    <source>
        <dbReference type="EMBL" id="MDP9794086.1"/>
    </source>
</evidence>
<sequence>MTNATEGLPDDVRIVAQRTYRSHLELLSSGRIDEWVDLFAEDAVYELPYALDGEPSRLTGKVELKNYMSDFPKTFRIEFVDLRFHETVDPSLVVAEARGQNIHLASGRPYNQTYINVVETRNGRFTHFKDFMNPLVLMKALGLGPAVGR</sequence>